<evidence type="ECO:0000313" key="2">
    <source>
        <dbReference type="EMBL" id="MDA0162141.1"/>
    </source>
</evidence>
<sequence length="284" mass="31196">MLRVGHVGLQVADLEASVAYAERILGLRVSARERDVAYLTCNDRHHELSLHAGSRSALDHIAFEVDRQTFAAIEVRVDVIERGSPGVADAFRFLAPGGFVIEVFHGMAHDQPRHYDSVAPRPLKFEHVTVKSTCKDELEAVLIDVLGLRLSDRAEDAVSWLRASDEHHGVSVIGAGVDALHHYAWQLDAFATFARVGDHLLQHGGTFLWGPGHHGIGDNYFCYFRDGDGAVVEYSAGIQRIEDEGAYEPRVWPDEPLTVNRWGNPAPPAEFVDAATPIAVPVVA</sequence>
<evidence type="ECO:0000259" key="1">
    <source>
        <dbReference type="PROSITE" id="PS51819"/>
    </source>
</evidence>
<dbReference type="Proteomes" id="UP001149140">
    <property type="component" value="Unassembled WGS sequence"/>
</dbReference>
<accession>A0A9X3MSD1</accession>
<dbReference type="Gene3D" id="3.10.180.10">
    <property type="entry name" value="2,3-Dihydroxybiphenyl 1,2-Dioxygenase, domain 1"/>
    <property type="match status" value="2"/>
</dbReference>
<keyword evidence="3" id="KW-1185">Reference proteome</keyword>
<proteinExistence type="predicted"/>
<dbReference type="SUPFAM" id="SSF54593">
    <property type="entry name" value="Glyoxalase/Bleomycin resistance protein/Dihydroxybiphenyl dioxygenase"/>
    <property type="match status" value="1"/>
</dbReference>
<organism evidence="2 3">
    <name type="scientific">Solirubrobacter ginsenosidimutans</name>
    <dbReference type="NCBI Taxonomy" id="490573"/>
    <lineage>
        <taxon>Bacteria</taxon>
        <taxon>Bacillati</taxon>
        <taxon>Actinomycetota</taxon>
        <taxon>Thermoleophilia</taxon>
        <taxon>Solirubrobacterales</taxon>
        <taxon>Solirubrobacteraceae</taxon>
        <taxon>Solirubrobacter</taxon>
    </lineage>
</organism>
<evidence type="ECO:0000313" key="3">
    <source>
        <dbReference type="Proteomes" id="UP001149140"/>
    </source>
</evidence>
<dbReference type="Pfam" id="PF00903">
    <property type="entry name" value="Glyoxalase"/>
    <property type="match status" value="1"/>
</dbReference>
<dbReference type="PROSITE" id="PS51819">
    <property type="entry name" value="VOC"/>
    <property type="match status" value="2"/>
</dbReference>
<dbReference type="InterPro" id="IPR004360">
    <property type="entry name" value="Glyas_Fos-R_dOase_dom"/>
</dbReference>
<feature type="domain" description="VOC" evidence="1">
    <location>
        <begin position="124"/>
        <end position="237"/>
    </location>
</feature>
<reference evidence="2" key="1">
    <citation type="submission" date="2022-10" db="EMBL/GenBank/DDBJ databases">
        <title>The WGS of Solirubrobacter ginsenosidimutans DSM 21036.</title>
        <authorList>
            <person name="Jiang Z."/>
        </authorList>
    </citation>
    <scope>NUCLEOTIDE SEQUENCE</scope>
    <source>
        <strain evidence="2">DSM 21036</strain>
    </source>
</reference>
<comment type="caution">
    <text evidence="2">The sequence shown here is derived from an EMBL/GenBank/DDBJ whole genome shotgun (WGS) entry which is preliminary data.</text>
</comment>
<gene>
    <name evidence="2" type="ORF">OM076_17845</name>
</gene>
<dbReference type="InterPro" id="IPR029068">
    <property type="entry name" value="Glyas_Bleomycin-R_OHBP_Dase"/>
</dbReference>
<name>A0A9X3MSD1_9ACTN</name>
<feature type="domain" description="VOC" evidence="1">
    <location>
        <begin position="3"/>
        <end position="106"/>
    </location>
</feature>
<dbReference type="InterPro" id="IPR037523">
    <property type="entry name" value="VOC_core"/>
</dbReference>
<dbReference type="EMBL" id="JAPDOD010000016">
    <property type="protein sequence ID" value="MDA0162141.1"/>
    <property type="molecule type" value="Genomic_DNA"/>
</dbReference>
<dbReference type="AlphaFoldDB" id="A0A9X3MSD1"/>
<dbReference type="RefSeq" id="WP_270041378.1">
    <property type="nucleotide sequence ID" value="NZ_JAPDOD010000016.1"/>
</dbReference>
<protein>
    <submittedName>
        <fullName evidence="2">VOC family protein</fullName>
    </submittedName>
</protein>